<feature type="binding site" evidence="7">
    <location>
        <position position="214"/>
    </location>
    <ligand>
        <name>NAD(+)</name>
        <dbReference type="ChEBI" id="CHEBI:57540"/>
    </ligand>
</feature>
<dbReference type="GO" id="GO:0141152">
    <property type="term" value="F:glycerol-3-phosphate dehydrogenase (NAD+) activity"/>
    <property type="evidence" value="ECO:0007669"/>
    <property type="project" value="UniProtKB-UniRule"/>
</dbReference>
<dbReference type="EC" id="1.1.1.8" evidence="9"/>
<dbReference type="SUPFAM" id="SSF48179">
    <property type="entry name" value="6-phosphogluconate dehydrogenase C-terminal domain-like"/>
    <property type="match status" value="1"/>
</dbReference>
<dbReference type="PROSITE" id="PS00957">
    <property type="entry name" value="NAD_G3PDH"/>
    <property type="match status" value="1"/>
</dbReference>
<dbReference type="InterPro" id="IPR006109">
    <property type="entry name" value="G3P_DH_NAD-dep_C"/>
</dbReference>
<feature type="binding site" evidence="7">
    <location>
        <begin position="71"/>
        <end position="76"/>
    </location>
    <ligand>
        <name>NAD(+)</name>
        <dbReference type="ChEBI" id="CHEBI:57540"/>
    </ligand>
</feature>
<evidence type="ECO:0000259" key="11">
    <source>
        <dbReference type="Pfam" id="PF07479"/>
    </source>
</evidence>
<evidence type="ECO:0000313" key="12">
    <source>
        <dbReference type="EMBL" id="RIB26543.1"/>
    </source>
</evidence>
<proteinExistence type="inferred from homology"/>
<feature type="binding site" evidence="7">
    <location>
        <position position="358"/>
    </location>
    <ligand>
        <name>NAD(+)</name>
        <dbReference type="ChEBI" id="CHEBI:57540"/>
    </ligand>
</feature>
<organism evidence="12 13">
    <name type="scientific">Gigaspora rosea</name>
    <dbReference type="NCBI Taxonomy" id="44941"/>
    <lineage>
        <taxon>Eukaryota</taxon>
        <taxon>Fungi</taxon>
        <taxon>Fungi incertae sedis</taxon>
        <taxon>Mucoromycota</taxon>
        <taxon>Glomeromycotina</taxon>
        <taxon>Glomeromycetes</taxon>
        <taxon>Diversisporales</taxon>
        <taxon>Gigasporaceae</taxon>
        <taxon>Gigaspora</taxon>
    </lineage>
</organism>
<dbReference type="GO" id="GO:0005975">
    <property type="term" value="P:carbohydrate metabolic process"/>
    <property type="evidence" value="ECO:0007669"/>
    <property type="project" value="InterPro"/>
</dbReference>
<dbReference type="InterPro" id="IPR008927">
    <property type="entry name" value="6-PGluconate_DH-like_C_sf"/>
</dbReference>
<dbReference type="EMBL" id="QKWP01000132">
    <property type="protein sequence ID" value="RIB26543.1"/>
    <property type="molecule type" value="Genomic_DNA"/>
</dbReference>
<dbReference type="PANTHER" id="PTHR11728">
    <property type="entry name" value="GLYCEROL-3-PHOSPHATE DEHYDROGENASE"/>
    <property type="match status" value="1"/>
</dbReference>
<feature type="binding site" evidence="7">
    <location>
        <position position="356"/>
    </location>
    <ligand>
        <name>NAD(+)</name>
        <dbReference type="ChEBI" id="CHEBI:57540"/>
    </ligand>
</feature>
<dbReference type="Pfam" id="PF01210">
    <property type="entry name" value="NAD_Gly3P_dh_N"/>
    <property type="match status" value="1"/>
</dbReference>
<dbReference type="GO" id="GO:0005829">
    <property type="term" value="C:cytosol"/>
    <property type="evidence" value="ECO:0007669"/>
    <property type="project" value="TreeGrafter"/>
</dbReference>
<dbReference type="InterPro" id="IPR006168">
    <property type="entry name" value="G3P_DH_NAD-dep"/>
</dbReference>
<keyword evidence="2 8" id="KW-0560">Oxidoreductase</keyword>
<keyword evidence="13" id="KW-1185">Reference proteome</keyword>
<feature type="domain" description="Glycerol-3-phosphate dehydrogenase NAD-dependent C-terminal" evidence="11">
    <location>
        <begin position="254"/>
        <end position="400"/>
    </location>
</feature>
<accession>A0A397W2Q3</accession>
<dbReference type="STRING" id="44941.A0A397W2Q3"/>
<dbReference type="InterPro" id="IPR036291">
    <property type="entry name" value="NAD(P)-bd_dom_sf"/>
</dbReference>
<dbReference type="GO" id="GO:0046168">
    <property type="term" value="P:glycerol-3-phosphate catabolic process"/>
    <property type="evidence" value="ECO:0007669"/>
    <property type="project" value="UniProtKB-UniRule"/>
</dbReference>
<dbReference type="Proteomes" id="UP000266673">
    <property type="component" value="Unassembled WGS sequence"/>
</dbReference>
<dbReference type="SUPFAM" id="SSF51735">
    <property type="entry name" value="NAD(P)-binding Rossmann-fold domains"/>
    <property type="match status" value="1"/>
</dbReference>
<feature type="domain" description="Glycerol-3-phosphate dehydrogenase NAD-dependent N-terminal" evidence="10">
    <location>
        <begin position="66"/>
        <end position="233"/>
    </location>
</feature>
<dbReference type="FunFam" id="3.40.50.720:FF:000365">
    <property type="entry name" value="Glycerol-3-phosphate dehydrogenase [NAD(+)]"/>
    <property type="match status" value="1"/>
</dbReference>
<evidence type="ECO:0000256" key="1">
    <source>
        <dbReference type="ARBA" id="ARBA00011009"/>
    </source>
</evidence>
<feature type="binding site" evidence="6">
    <location>
        <begin position="329"/>
        <end position="330"/>
    </location>
    <ligand>
        <name>substrate</name>
    </ligand>
</feature>
<dbReference type="InterPro" id="IPR017751">
    <property type="entry name" value="G3P_DH_NAD-dep_euk"/>
</dbReference>
<dbReference type="OrthoDB" id="10263760at2759"/>
<evidence type="ECO:0000256" key="5">
    <source>
        <dbReference type="PIRSR" id="PIRSR000114-1"/>
    </source>
</evidence>
<sequence length="403" mass="45168">MTQNSVKRMIQQYRCPIIVFAKKSINSRYFGLGSNCLLKLPYYKTINFVTLSNISSNMTRENVREKVALIGSGNWGTVISKIIGNNVMRYKEFHQEVKMWVFEEKVGGRNLTELINEKHENVKYLPGFPIPENVKALPDLSEVVRDATVLVFCIPHQFVPKTCDQLKGKINPKAKAISLVKGFETDETGIRPMSHAISESLNIPVCSLSGANIANEIAEEHFSETTIGYNNLEEGELFKKLFETKYFRVGIIDDVVGVQLCGALKNVIAIGAGFVDGLKLGENAKAAIIRIGFFEMKQFMKKFYGGIKDETFFESCGIADVIATCYGGRNRKVAEKFVTTGKSFDQLEEELLNGQKLQGTLTVKEIHRVLSSKGINDEFKLFTTIYRIAFEGLPPKSIVENID</sequence>
<evidence type="ECO:0000256" key="2">
    <source>
        <dbReference type="ARBA" id="ARBA00023002"/>
    </source>
</evidence>
<dbReference type="InterPro" id="IPR011128">
    <property type="entry name" value="G3P_DH_NAD-dep_N"/>
</dbReference>
<gene>
    <name evidence="12" type="ORF">C2G38_2064553</name>
</gene>
<evidence type="ECO:0000313" key="13">
    <source>
        <dbReference type="Proteomes" id="UP000266673"/>
    </source>
</evidence>
<name>A0A397W2Q3_9GLOM</name>
<feature type="binding site" evidence="7">
    <location>
        <position position="329"/>
    </location>
    <ligand>
        <name>NAD(+)</name>
        <dbReference type="ChEBI" id="CHEBI:57540"/>
    </ligand>
</feature>
<dbReference type="Pfam" id="PF07479">
    <property type="entry name" value="NAD_Gly3P_dh_C"/>
    <property type="match status" value="1"/>
</dbReference>
<comment type="similarity">
    <text evidence="1 8">Belongs to the NAD-dependent glycerol-3-phosphate dehydrogenase family.</text>
</comment>
<feature type="binding site" evidence="6">
    <location>
        <position position="181"/>
    </location>
    <ligand>
        <name>substrate</name>
    </ligand>
</feature>
<dbReference type="FunFam" id="1.10.1040.10:FF:000004">
    <property type="entry name" value="Glycerol-3-phosphate dehydrogenase [NAD(+)]"/>
    <property type="match status" value="1"/>
</dbReference>
<dbReference type="AlphaFoldDB" id="A0A397W2Q3"/>
<dbReference type="GO" id="GO:0051287">
    <property type="term" value="F:NAD binding"/>
    <property type="evidence" value="ECO:0007669"/>
    <property type="project" value="UniProtKB-UniRule"/>
</dbReference>
<dbReference type="InterPro" id="IPR013328">
    <property type="entry name" value="6PGD_dom2"/>
</dbReference>
<evidence type="ECO:0000256" key="7">
    <source>
        <dbReference type="PIRSR" id="PIRSR000114-3"/>
    </source>
</evidence>
<evidence type="ECO:0000256" key="3">
    <source>
        <dbReference type="ARBA" id="ARBA00023027"/>
    </source>
</evidence>
<dbReference type="PANTHER" id="PTHR11728:SF8">
    <property type="entry name" value="GLYCEROL-3-PHOSPHATE DEHYDROGENASE [NAD(+)]-RELATED"/>
    <property type="match status" value="1"/>
</dbReference>
<comment type="catalytic activity">
    <reaction evidence="4 9">
        <text>sn-glycerol 3-phosphate + NAD(+) = dihydroxyacetone phosphate + NADH + H(+)</text>
        <dbReference type="Rhea" id="RHEA:11092"/>
        <dbReference type="ChEBI" id="CHEBI:15378"/>
        <dbReference type="ChEBI" id="CHEBI:57540"/>
        <dbReference type="ChEBI" id="CHEBI:57597"/>
        <dbReference type="ChEBI" id="CHEBI:57642"/>
        <dbReference type="ChEBI" id="CHEBI:57945"/>
        <dbReference type="EC" id="1.1.1.8"/>
    </reaction>
</comment>
<dbReference type="GO" id="GO:0005634">
    <property type="term" value="C:nucleus"/>
    <property type="evidence" value="ECO:0007669"/>
    <property type="project" value="TreeGrafter"/>
</dbReference>
<evidence type="ECO:0000256" key="4">
    <source>
        <dbReference type="ARBA" id="ARBA00048683"/>
    </source>
</evidence>
<reference evidence="12 13" key="1">
    <citation type="submission" date="2018-06" db="EMBL/GenBank/DDBJ databases">
        <title>Comparative genomics reveals the genomic features of Rhizophagus irregularis, R. cerebriforme, R. diaphanum and Gigaspora rosea, and their symbiotic lifestyle signature.</title>
        <authorList>
            <person name="Morin E."/>
            <person name="San Clemente H."/>
            <person name="Chen E.C.H."/>
            <person name="De La Providencia I."/>
            <person name="Hainaut M."/>
            <person name="Kuo A."/>
            <person name="Kohler A."/>
            <person name="Murat C."/>
            <person name="Tang N."/>
            <person name="Roy S."/>
            <person name="Loubradou J."/>
            <person name="Henrissat B."/>
            <person name="Grigoriev I.V."/>
            <person name="Corradi N."/>
            <person name="Roux C."/>
            <person name="Martin F.M."/>
        </authorList>
    </citation>
    <scope>NUCLEOTIDE SEQUENCE [LARGE SCALE GENOMIC DNA]</scope>
    <source>
        <strain evidence="12 13">DAOM 194757</strain>
    </source>
</reference>
<evidence type="ECO:0000259" key="10">
    <source>
        <dbReference type="Pfam" id="PF01210"/>
    </source>
</evidence>
<feature type="active site" description="Proton acceptor" evidence="5">
    <location>
        <position position="265"/>
    </location>
</feature>
<dbReference type="Gene3D" id="3.40.50.720">
    <property type="entry name" value="NAD(P)-binding Rossmann-like Domain"/>
    <property type="match status" value="1"/>
</dbReference>
<evidence type="ECO:0000256" key="9">
    <source>
        <dbReference type="RuleBase" id="RU361243"/>
    </source>
</evidence>
<feature type="binding site" evidence="7">
    <location>
        <position position="102"/>
    </location>
    <ligand>
        <name>NAD(+)</name>
        <dbReference type="ChEBI" id="CHEBI:57540"/>
    </ligand>
</feature>
<dbReference type="PIRSF" id="PIRSF000114">
    <property type="entry name" value="Glycerol-3-P_dh"/>
    <property type="match status" value="1"/>
</dbReference>
<dbReference type="NCBIfam" id="TIGR03376">
    <property type="entry name" value="glycerol3P_DH"/>
    <property type="match status" value="1"/>
</dbReference>
<dbReference type="GO" id="GO:0042803">
    <property type="term" value="F:protein homodimerization activity"/>
    <property type="evidence" value="ECO:0007669"/>
    <property type="project" value="InterPro"/>
</dbReference>
<evidence type="ECO:0000256" key="8">
    <source>
        <dbReference type="RuleBase" id="RU000437"/>
    </source>
</evidence>
<feature type="binding site" evidence="7">
    <location>
        <position position="158"/>
    </location>
    <ligand>
        <name>NAD(+)</name>
        <dbReference type="ChEBI" id="CHEBI:57540"/>
    </ligand>
</feature>
<protein>
    <recommendedName>
        <fullName evidence="9">Glycerol-3-phosphate dehydrogenase [NAD(+)]</fullName>
        <ecNumber evidence="9">1.1.1.8</ecNumber>
    </recommendedName>
</protein>
<dbReference type="Gene3D" id="1.10.1040.10">
    <property type="entry name" value="N-(1-d-carboxylethyl)-l-norvaline Dehydrogenase, domain 2"/>
    <property type="match status" value="1"/>
</dbReference>
<dbReference type="PRINTS" id="PR00077">
    <property type="entry name" value="GPDHDRGNASE"/>
</dbReference>
<keyword evidence="3 7" id="KW-0520">NAD</keyword>
<evidence type="ECO:0000256" key="6">
    <source>
        <dbReference type="PIRSR" id="PIRSR000114-2"/>
    </source>
</evidence>
<comment type="caution">
    <text evidence="12">The sequence shown here is derived from an EMBL/GenBank/DDBJ whole genome shotgun (WGS) entry which is preliminary data.</text>
</comment>